<protein>
    <submittedName>
        <fullName evidence="4">Exopolysaccharide biosynthesis polyprenyl glycosylphosphotransferase</fullName>
    </submittedName>
</protein>
<keyword evidence="2" id="KW-1133">Transmembrane helix</keyword>
<dbReference type="EMBL" id="FWZT01000006">
    <property type="protein sequence ID" value="SMF18487.1"/>
    <property type="molecule type" value="Genomic_DNA"/>
</dbReference>
<dbReference type="InterPro" id="IPR003362">
    <property type="entry name" value="Bact_transf"/>
</dbReference>
<proteinExistence type="inferred from homology"/>
<evidence type="ECO:0000259" key="3">
    <source>
        <dbReference type="Pfam" id="PF02397"/>
    </source>
</evidence>
<feature type="transmembrane region" description="Helical" evidence="2">
    <location>
        <begin position="71"/>
        <end position="92"/>
    </location>
</feature>
<dbReference type="OrthoDB" id="5297016at2"/>
<keyword evidence="2" id="KW-0812">Transmembrane</keyword>
<dbReference type="RefSeq" id="WP_132317793.1">
    <property type="nucleotide sequence ID" value="NZ_FWZT01000006.1"/>
</dbReference>
<dbReference type="Proteomes" id="UP000192907">
    <property type="component" value="Unassembled WGS sequence"/>
</dbReference>
<keyword evidence="2" id="KW-0472">Membrane</keyword>
<dbReference type="PANTHER" id="PTHR30576">
    <property type="entry name" value="COLANIC BIOSYNTHESIS UDP-GLUCOSE LIPID CARRIER TRANSFERASE"/>
    <property type="match status" value="1"/>
</dbReference>
<accession>A0A1Y6BPH5</accession>
<comment type="similarity">
    <text evidence="1">Belongs to the bacterial sugar transferase family.</text>
</comment>
<keyword evidence="5" id="KW-1185">Reference proteome</keyword>
<organism evidence="4 5">
    <name type="scientific">Pseudobacteriovorax antillogorgiicola</name>
    <dbReference type="NCBI Taxonomy" id="1513793"/>
    <lineage>
        <taxon>Bacteria</taxon>
        <taxon>Pseudomonadati</taxon>
        <taxon>Bdellovibrionota</taxon>
        <taxon>Oligoflexia</taxon>
        <taxon>Oligoflexales</taxon>
        <taxon>Pseudobacteriovoracaceae</taxon>
        <taxon>Pseudobacteriovorax</taxon>
    </lineage>
</organism>
<keyword evidence="4" id="KW-0808">Transferase</keyword>
<feature type="domain" description="Bacterial sugar transferase" evidence="3">
    <location>
        <begin position="66"/>
        <end position="253"/>
    </location>
</feature>
<evidence type="ECO:0000256" key="1">
    <source>
        <dbReference type="ARBA" id="ARBA00006464"/>
    </source>
</evidence>
<dbReference type="GO" id="GO:0016780">
    <property type="term" value="F:phosphotransferase activity, for other substituted phosphate groups"/>
    <property type="evidence" value="ECO:0007669"/>
    <property type="project" value="TreeGrafter"/>
</dbReference>
<sequence length="259" mass="29230">MSKATSPLKTNFTADDQVELNPVFVKVYQDDRRGGIRSDDQEVIIGGFNPGALPERRYSTLSEGIKRAIDIAGALCAILLFSPFLILSALAVKLTSKGPLLFSQERVGQGGRIFKMYKFRTMVTNAEELKDSLMSKNESSGPVFKMTHDPRITKVGRVLRKFSFDELPQLFQVLSGDMSLVGPRPPIPKEVKKYKQWQTERLAVKPGITCIWQVSGRNQIGFEDWVRLDIKYIRNRTLFLDFLILAKTVKVVFISPDGK</sequence>
<dbReference type="Pfam" id="PF02397">
    <property type="entry name" value="Bac_transf"/>
    <property type="match status" value="1"/>
</dbReference>
<dbReference type="PANTHER" id="PTHR30576:SF10">
    <property type="entry name" value="SLL5057 PROTEIN"/>
    <property type="match status" value="1"/>
</dbReference>
<evidence type="ECO:0000256" key="2">
    <source>
        <dbReference type="SAM" id="Phobius"/>
    </source>
</evidence>
<dbReference type="STRING" id="1513793.SAMN06296036_106180"/>
<evidence type="ECO:0000313" key="5">
    <source>
        <dbReference type="Proteomes" id="UP000192907"/>
    </source>
</evidence>
<gene>
    <name evidence="4" type="ORF">SAMN06296036_106180</name>
</gene>
<reference evidence="5" key="1">
    <citation type="submission" date="2017-04" db="EMBL/GenBank/DDBJ databases">
        <authorList>
            <person name="Varghese N."/>
            <person name="Submissions S."/>
        </authorList>
    </citation>
    <scope>NUCLEOTIDE SEQUENCE [LARGE SCALE GENOMIC DNA]</scope>
    <source>
        <strain evidence="5">RKEM611</strain>
    </source>
</reference>
<dbReference type="AlphaFoldDB" id="A0A1Y6BPH5"/>
<evidence type="ECO:0000313" key="4">
    <source>
        <dbReference type="EMBL" id="SMF18487.1"/>
    </source>
</evidence>
<name>A0A1Y6BPH5_9BACT</name>